<reference evidence="3" key="1">
    <citation type="submission" date="2018-09" db="EMBL/GenBank/DDBJ databases">
        <authorList>
            <person name="Zhu H."/>
        </authorList>
    </citation>
    <scope>NUCLEOTIDE SEQUENCE [LARGE SCALE GENOMIC DNA]</scope>
    <source>
        <strain evidence="3">K1R23-30</strain>
    </source>
</reference>
<name>A0A3A3G0Z7_9BURK</name>
<keyword evidence="3" id="KW-1185">Reference proteome</keyword>
<gene>
    <name evidence="2" type="ORF">D3871_16725</name>
</gene>
<accession>A0A3A3G0Z7</accession>
<dbReference type="EMBL" id="QYUO01000002">
    <property type="protein sequence ID" value="RJF95106.1"/>
    <property type="molecule type" value="Genomic_DNA"/>
</dbReference>
<dbReference type="AlphaFoldDB" id="A0A3A3G0Z7"/>
<evidence type="ECO:0000313" key="3">
    <source>
        <dbReference type="Proteomes" id="UP000265955"/>
    </source>
</evidence>
<evidence type="ECO:0000256" key="1">
    <source>
        <dbReference type="SAM" id="MobiDB-lite"/>
    </source>
</evidence>
<dbReference type="Proteomes" id="UP000265955">
    <property type="component" value="Unassembled WGS sequence"/>
</dbReference>
<feature type="region of interest" description="Disordered" evidence="1">
    <location>
        <begin position="30"/>
        <end position="54"/>
    </location>
</feature>
<organism evidence="2 3">
    <name type="scientific">Noviherbaspirillum saxi</name>
    <dbReference type="NCBI Taxonomy" id="2320863"/>
    <lineage>
        <taxon>Bacteria</taxon>
        <taxon>Pseudomonadati</taxon>
        <taxon>Pseudomonadota</taxon>
        <taxon>Betaproteobacteria</taxon>
        <taxon>Burkholderiales</taxon>
        <taxon>Oxalobacteraceae</taxon>
        <taxon>Noviherbaspirillum</taxon>
    </lineage>
</organism>
<comment type="caution">
    <text evidence="2">The sequence shown here is derived from an EMBL/GenBank/DDBJ whole genome shotgun (WGS) entry which is preliminary data.</text>
</comment>
<evidence type="ECO:0000313" key="2">
    <source>
        <dbReference type="EMBL" id="RJF95106.1"/>
    </source>
</evidence>
<sequence length="71" mass="7879">MQRKRAANIGVGSFDTKISAIALQEIMPKQRDKASKRFQYQKDQPGTDRSADTCSRLYASQLKQSRATGGS</sequence>
<proteinExistence type="predicted"/>
<protein>
    <submittedName>
        <fullName evidence="2">Uncharacterized protein</fullName>
    </submittedName>
</protein>